<comment type="caution">
    <text evidence="2">The sequence shown here is derived from an EMBL/GenBank/DDBJ whole genome shotgun (WGS) entry which is preliminary data.</text>
</comment>
<dbReference type="RefSeq" id="WP_425344531.1">
    <property type="nucleotide sequence ID" value="NZ_JBGUBD010000003.1"/>
</dbReference>
<accession>A0ABV4U1W8</accession>
<feature type="transmembrane region" description="Helical" evidence="1">
    <location>
        <begin position="64"/>
        <end position="84"/>
    </location>
</feature>
<gene>
    <name evidence="2" type="ORF">ACERK3_04760</name>
</gene>
<keyword evidence="1" id="KW-1133">Transmembrane helix</keyword>
<feature type="transmembrane region" description="Helical" evidence="1">
    <location>
        <begin position="30"/>
        <end position="52"/>
    </location>
</feature>
<dbReference type="Proteomes" id="UP001575105">
    <property type="component" value="Unassembled WGS sequence"/>
</dbReference>
<keyword evidence="1" id="KW-0812">Transmembrane</keyword>
<dbReference type="EMBL" id="JBGUBD010000003">
    <property type="protein sequence ID" value="MFA9477602.1"/>
    <property type="molecule type" value="Genomic_DNA"/>
</dbReference>
<protein>
    <submittedName>
        <fullName evidence="2">Uncharacterized protein</fullName>
    </submittedName>
</protein>
<reference evidence="2 3" key="1">
    <citation type="submission" date="2024-08" db="EMBL/GenBank/DDBJ databases">
        <title>Whole-genome sequencing of halo(alkali)philic microorganisms from hypersaline lakes.</title>
        <authorList>
            <person name="Sorokin D.Y."/>
            <person name="Merkel A.Y."/>
            <person name="Messina E."/>
            <person name="Yakimov M."/>
        </authorList>
    </citation>
    <scope>NUCLEOTIDE SEQUENCE [LARGE SCALE GENOMIC DNA]</scope>
    <source>
        <strain evidence="2 3">AB-hyl4</strain>
    </source>
</reference>
<proteinExistence type="predicted"/>
<evidence type="ECO:0000256" key="1">
    <source>
        <dbReference type="SAM" id="Phobius"/>
    </source>
</evidence>
<feature type="transmembrane region" description="Helical" evidence="1">
    <location>
        <begin position="96"/>
        <end position="117"/>
    </location>
</feature>
<sequence length="121" mass="13487">MLLPVAITMLSLHLMVPFLANQIRSHHYDLAYVLDAAALLFLVGMAVLLIWSVSLLGKPYWRHFLLPPLIVAGSFLLYALPYTTTYPGSDWYVPNYMGLTFIAGGVIFAVGCWLIILKSSK</sequence>
<evidence type="ECO:0000313" key="2">
    <source>
        <dbReference type="EMBL" id="MFA9477602.1"/>
    </source>
</evidence>
<name>A0ABV4U1W8_9BACT</name>
<keyword evidence="1" id="KW-0472">Membrane</keyword>
<keyword evidence="3" id="KW-1185">Reference proteome</keyword>
<evidence type="ECO:0000313" key="3">
    <source>
        <dbReference type="Proteomes" id="UP001575105"/>
    </source>
</evidence>
<organism evidence="2 3">
    <name type="scientific">Natronomicrosphaera hydrolytica</name>
    <dbReference type="NCBI Taxonomy" id="3242702"/>
    <lineage>
        <taxon>Bacteria</taxon>
        <taxon>Pseudomonadati</taxon>
        <taxon>Planctomycetota</taxon>
        <taxon>Phycisphaerae</taxon>
        <taxon>Phycisphaerales</taxon>
        <taxon>Phycisphaeraceae</taxon>
        <taxon>Natronomicrosphaera</taxon>
    </lineage>
</organism>